<name>A0ABV8P9W9_9SPHI</name>
<evidence type="ECO:0000313" key="1">
    <source>
        <dbReference type="EMBL" id="MFC4210896.1"/>
    </source>
</evidence>
<evidence type="ECO:0000313" key="2">
    <source>
        <dbReference type="Proteomes" id="UP001595789"/>
    </source>
</evidence>
<comment type="caution">
    <text evidence="1">The sequence shown here is derived from an EMBL/GenBank/DDBJ whole genome shotgun (WGS) entry which is preliminary data.</text>
</comment>
<proteinExistence type="predicted"/>
<dbReference type="Proteomes" id="UP001595789">
    <property type="component" value="Unassembled WGS sequence"/>
</dbReference>
<protein>
    <submittedName>
        <fullName evidence="1">Uncharacterized protein</fullName>
    </submittedName>
</protein>
<keyword evidence="2" id="KW-1185">Reference proteome</keyword>
<dbReference type="EMBL" id="JBHSBW010000007">
    <property type="protein sequence ID" value="MFC4210896.1"/>
    <property type="molecule type" value="Genomic_DNA"/>
</dbReference>
<organism evidence="1 2">
    <name type="scientific">Pedobacter lithocola</name>
    <dbReference type="NCBI Taxonomy" id="1908239"/>
    <lineage>
        <taxon>Bacteria</taxon>
        <taxon>Pseudomonadati</taxon>
        <taxon>Bacteroidota</taxon>
        <taxon>Sphingobacteriia</taxon>
        <taxon>Sphingobacteriales</taxon>
        <taxon>Sphingobacteriaceae</taxon>
        <taxon>Pedobacter</taxon>
    </lineage>
</organism>
<reference evidence="2" key="1">
    <citation type="journal article" date="2019" name="Int. J. Syst. Evol. Microbiol.">
        <title>The Global Catalogue of Microorganisms (GCM) 10K type strain sequencing project: providing services to taxonomists for standard genome sequencing and annotation.</title>
        <authorList>
            <consortium name="The Broad Institute Genomics Platform"/>
            <consortium name="The Broad Institute Genome Sequencing Center for Infectious Disease"/>
            <person name="Wu L."/>
            <person name="Ma J."/>
        </authorList>
    </citation>
    <scope>NUCLEOTIDE SEQUENCE [LARGE SCALE GENOMIC DNA]</scope>
    <source>
        <strain evidence="2">CCM 8691</strain>
    </source>
</reference>
<sequence>MATYFKNEIPVVTIIHEIEEFLGDAGFRSVLDYKEITLYVYDNANTAILSIRFWLEGVEYKKLIADYVSEELDALYNDIEQIILKY</sequence>
<dbReference type="RefSeq" id="WP_378983203.1">
    <property type="nucleotide sequence ID" value="NZ_JBHSBW010000007.1"/>
</dbReference>
<accession>A0ABV8P9W9</accession>
<gene>
    <name evidence="1" type="ORF">ACFOWA_06875</name>
</gene>